<reference evidence="1 2" key="1">
    <citation type="submission" date="2013-01" db="EMBL/GenBank/DDBJ databases">
        <authorList>
            <person name="Harkins D.M."/>
            <person name="Durkin A.S."/>
            <person name="Brinkac L.M."/>
            <person name="Haft D.H."/>
            <person name="Selengut J.D."/>
            <person name="Sanka R."/>
            <person name="DePew J."/>
            <person name="Purushe J."/>
            <person name="Matthias M.A."/>
            <person name="Vinetz J.M."/>
            <person name="Sutton G.G."/>
            <person name="Nierman W.C."/>
            <person name="Fouts D.E."/>
        </authorList>
    </citation>
    <scope>NUCLEOTIDE SEQUENCE [LARGE SCALE GENOMIC DNA]</scope>
    <source>
        <strain evidence="1 2">CBC1416</strain>
    </source>
</reference>
<evidence type="ECO:0000313" key="2">
    <source>
        <dbReference type="Proteomes" id="UP000012149"/>
    </source>
</evidence>
<proteinExistence type="predicted"/>
<accession>M6VV69</accession>
<dbReference type="AlphaFoldDB" id="M6VV69"/>
<sequence>MSFLFAQILLHRTHVKLTFSFSQFSPICNFQNPYIFEHRL</sequence>
<evidence type="ECO:0000313" key="1">
    <source>
        <dbReference type="EMBL" id="EMO59001.1"/>
    </source>
</evidence>
<gene>
    <name evidence="1" type="ORF">LEP1GSC161_2818</name>
</gene>
<dbReference type="EMBL" id="AKWE02000050">
    <property type="protein sequence ID" value="EMO59001.1"/>
    <property type="molecule type" value="Genomic_DNA"/>
</dbReference>
<dbReference type="Proteomes" id="UP000012149">
    <property type="component" value="Unassembled WGS sequence"/>
</dbReference>
<name>M6VV69_9LEPT</name>
<protein>
    <submittedName>
        <fullName evidence="1">Uncharacterized protein</fullName>
    </submittedName>
</protein>
<comment type="caution">
    <text evidence="1">The sequence shown here is derived from an EMBL/GenBank/DDBJ whole genome shotgun (WGS) entry which is preliminary data.</text>
</comment>
<organism evidence="1 2">
    <name type="scientific">Leptospira santarosai str. CBC1416</name>
    <dbReference type="NCBI Taxonomy" id="1193059"/>
    <lineage>
        <taxon>Bacteria</taxon>
        <taxon>Pseudomonadati</taxon>
        <taxon>Spirochaetota</taxon>
        <taxon>Spirochaetia</taxon>
        <taxon>Leptospirales</taxon>
        <taxon>Leptospiraceae</taxon>
        <taxon>Leptospira</taxon>
    </lineage>
</organism>